<organism evidence="3 4">
    <name type="scientific">Microlunatus spumicola</name>
    <dbReference type="NCBI Taxonomy" id="81499"/>
    <lineage>
        <taxon>Bacteria</taxon>
        <taxon>Bacillati</taxon>
        <taxon>Actinomycetota</taxon>
        <taxon>Actinomycetes</taxon>
        <taxon>Propionibacteriales</taxon>
        <taxon>Propionibacteriaceae</taxon>
        <taxon>Microlunatus</taxon>
    </lineage>
</organism>
<gene>
    <name evidence="3" type="ORF">GCM10022197_42330</name>
</gene>
<sequence length="387" mass="42091">MRITGVVPWLVASEASFWGEFLFVEVRTDEGLTGWGEVTSTTRTANRAVAATVRQVSELVTGADPAEIERIWHQVFRAFTYTGSRGLACTVASALDIALWDLRGKALGLPVADLLGGRVRPDLLLYTHPDQSRFATPEGVAEEIGRIVGAGCSAIKFDPFPHAEDVPEANDRYLDGRLSRRDERRAIELSEQIRAAAGPDVELLVDAHGRFDVPTAIRLADSLHEAVDLHWFEEPVPPESTHALRQVRDRTTVPLSVGERLHTRWDFVPVLEGGLADFVMPDVTWTGGISELKKIATMAEAYYVPVSPHDAAGPVNLVAGAHVMATTPNFYRLESSSFDLGTYNTLLEEPLDGTGGRLRLPTGPGLGITFDLDHLQAHVLDGFGGAA</sequence>
<dbReference type="InterPro" id="IPR034593">
    <property type="entry name" value="DgoD-like"/>
</dbReference>
<evidence type="ECO:0000313" key="4">
    <source>
        <dbReference type="Proteomes" id="UP001500767"/>
    </source>
</evidence>
<evidence type="ECO:0000259" key="2">
    <source>
        <dbReference type="SMART" id="SM00922"/>
    </source>
</evidence>
<feature type="domain" description="Mandelate racemase/muconate lactonizing enzyme C-terminal" evidence="2">
    <location>
        <begin position="137"/>
        <end position="254"/>
    </location>
</feature>
<dbReference type="CDD" id="cd03316">
    <property type="entry name" value="MR_like"/>
    <property type="match status" value="1"/>
</dbReference>
<reference evidence="4" key="1">
    <citation type="journal article" date="2019" name="Int. J. Syst. Evol. Microbiol.">
        <title>The Global Catalogue of Microorganisms (GCM) 10K type strain sequencing project: providing services to taxonomists for standard genome sequencing and annotation.</title>
        <authorList>
            <consortium name="The Broad Institute Genomics Platform"/>
            <consortium name="The Broad Institute Genome Sequencing Center for Infectious Disease"/>
            <person name="Wu L."/>
            <person name="Ma J."/>
        </authorList>
    </citation>
    <scope>NUCLEOTIDE SEQUENCE [LARGE SCALE GENOMIC DNA]</scope>
    <source>
        <strain evidence="4">JCM 16540</strain>
    </source>
</reference>
<name>A0ABP6YB04_9ACTN</name>
<dbReference type="Pfam" id="PF02746">
    <property type="entry name" value="MR_MLE_N"/>
    <property type="match status" value="1"/>
</dbReference>
<dbReference type="SMART" id="SM00922">
    <property type="entry name" value="MR_MLE"/>
    <property type="match status" value="1"/>
</dbReference>
<evidence type="ECO:0000313" key="3">
    <source>
        <dbReference type="EMBL" id="GAA3580141.1"/>
    </source>
</evidence>
<dbReference type="SFLD" id="SFLDG00179">
    <property type="entry name" value="mandelate_racemase"/>
    <property type="match status" value="1"/>
</dbReference>
<dbReference type="RefSeq" id="WP_204912941.1">
    <property type="nucleotide sequence ID" value="NZ_BAAAYR010000007.1"/>
</dbReference>
<dbReference type="InterPro" id="IPR013342">
    <property type="entry name" value="Mandelate_racemase_C"/>
</dbReference>
<dbReference type="Gene3D" id="3.30.390.10">
    <property type="entry name" value="Enolase-like, N-terminal domain"/>
    <property type="match status" value="1"/>
</dbReference>
<dbReference type="Gene3D" id="3.20.20.120">
    <property type="entry name" value="Enolase-like C-terminal domain"/>
    <property type="match status" value="1"/>
</dbReference>
<dbReference type="PANTHER" id="PTHR48080:SF2">
    <property type="entry name" value="D-GALACTONATE DEHYDRATASE"/>
    <property type="match status" value="1"/>
</dbReference>
<dbReference type="InterPro" id="IPR029065">
    <property type="entry name" value="Enolase_C-like"/>
</dbReference>
<accession>A0ABP6YB04</accession>
<dbReference type="SFLD" id="SFLDS00001">
    <property type="entry name" value="Enolase"/>
    <property type="match status" value="1"/>
</dbReference>
<comment type="caution">
    <text evidence="3">The sequence shown here is derived from an EMBL/GenBank/DDBJ whole genome shotgun (WGS) entry which is preliminary data.</text>
</comment>
<dbReference type="InterPro" id="IPR036849">
    <property type="entry name" value="Enolase-like_C_sf"/>
</dbReference>
<keyword evidence="1" id="KW-0456">Lyase</keyword>
<dbReference type="SUPFAM" id="SSF54826">
    <property type="entry name" value="Enolase N-terminal domain-like"/>
    <property type="match status" value="1"/>
</dbReference>
<dbReference type="Pfam" id="PF13378">
    <property type="entry name" value="MR_MLE_C"/>
    <property type="match status" value="1"/>
</dbReference>
<keyword evidence="4" id="KW-1185">Reference proteome</keyword>
<dbReference type="EMBL" id="BAAAYR010000007">
    <property type="protein sequence ID" value="GAA3580141.1"/>
    <property type="molecule type" value="Genomic_DNA"/>
</dbReference>
<proteinExistence type="predicted"/>
<dbReference type="Proteomes" id="UP001500767">
    <property type="component" value="Unassembled WGS sequence"/>
</dbReference>
<dbReference type="InterPro" id="IPR013341">
    <property type="entry name" value="Mandelate_racemase_N_dom"/>
</dbReference>
<dbReference type="PANTHER" id="PTHR48080">
    <property type="entry name" value="D-GALACTONATE DEHYDRATASE-RELATED"/>
    <property type="match status" value="1"/>
</dbReference>
<protein>
    <submittedName>
        <fullName evidence="3">Mandelate racemase/muconate lactonizing enzyme family protein</fullName>
    </submittedName>
</protein>
<dbReference type="SUPFAM" id="SSF51604">
    <property type="entry name" value="Enolase C-terminal domain-like"/>
    <property type="match status" value="1"/>
</dbReference>
<dbReference type="InterPro" id="IPR029017">
    <property type="entry name" value="Enolase-like_N"/>
</dbReference>
<evidence type="ECO:0000256" key="1">
    <source>
        <dbReference type="ARBA" id="ARBA00023239"/>
    </source>
</evidence>